<organism evidence="2 3">
    <name type="scientific">Trichosporon asahii var. asahii (strain ATCC 90039 / CBS 2479 / JCM 2466 / KCTC 7840 / NBRC 103889/ NCYC 2677 / UAMH 7654)</name>
    <name type="common">Yeast</name>
    <dbReference type="NCBI Taxonomy" id="1186058"/>
    <lineage>
        <taxon>Eukaryota</taxon>
        <taxon>Fungi</taxon>
        <taxon>Dikarya</taxon>
        <taxon>Basidiomycota</taxon>
        <taxon>Agaricomycotina</taxon>
        <taxon>Tremellomycetes</taxon>
        <taxon>Trichosporonales</taxon>
        <taxon>Trichosporonaceae</taxon>
        <taxon>Trichosporon</taxon>
    </lineage>
</organism>
<feature type="compositionally biased region" description="Polar residues" evidence="1">
    <location>
        <begin position="182"/>
        <end position="191"/>
    </location>
</feature>
<feature type="compositionally biased region" description="Basic and acidic residues" evidence="1">
    <location>
        <begin position="165"/>
        <end position="175"/>
    </location>
</feature>
<gene>
    <name evidence="2" type="ORF">A1Q1_07089</name>
</gene>
<evidence type="ECO:0000313" key="2">
    <source>
        <dbReference type="EMBL" id="EJT51677.1"/>
    </source>
</evidence>
<feature type="compositionally biased region" description="Polar residues" evidence="1">
    <location>
        <begin position="247"/>
        <end position="258"/>
    </location>
</feature>
<feature type="region of interest" description="Disordered" evidence="1">
    <location>
        <begin position="160"/>
        <end position="258"/>
    </location>
</feature>
<accession>J6F8N2</accession>
<evidence type="ECO:0000256" key="1">
    <source>
        <dbReference type="SAM" id="MobiDB-lite"/>
    </source>
</evidence>
<dbReference type="GeneID" id="25990601"/>
<dbReference type="RefSeq" id="XP_014182813.1">
    <property type="nucleotide sequence ID" value="XM_014327338.1"/>
</dbReference>
<dbReference type="VEuPathDB" id="FungiDB:A1Q1_07089"/>
<sequence length="385" mass="42624">MSAPDPNSEPPTSPTVQVQRTPLPLDIRDRILSHLIPPTPPLPPTLLSRDFLERLAFLPPAPDDIDGQLSPFTSPSPNALAQALAACELSPPSATQYTYDGTMMARTLVQPADYLSAAEERKTVEIGFEQDEDRGWVYRGSKFSIGGDDDGWYSDVEEVPVQPAEAKEERDEVKDYWAGWSSPESDSTGIQEQDDEDAYWAQYGAGPPQPEYPAPSPRTHSPAPYTAPAPAASPPKAASSGSPDIDSITSQTAALSTSQPNLLEEKLVAKLKCQLLKAWAQFRGSSPADDECAVLAWLRVCRNVNSRPAWGFVSTEVENEEADEVHPGMHQDAEVKEMILRTRVENIRDIFEVLGKDKSEFWRWCEEAIRVRQTNEQEKEDYQGV</sequence>
<feature type="compositionally biased region" description="Pro residues" evidence="1">
    <location>
        <begin position="207"/>
        <end position="216"/>
    </location>
</feature>
<dbReference type="EMBL" id="ALBS01000048">
    <property type="protein sequence ID" value="EJT51677.1"/>
    <property type="molecule type" value="Genomic_DNA"/>
</dbReference>
<dbReference type="AlphaFoldDB" id="J6F8N2"/>
<dbReference type="HOGENOM" id="CLU_636180_0_0_1"/>
<dbReference type="KEGG" id="tasa:A1Q1_07089"/>
<evidence type="ECO:0000313" key="3">
    <source>
        <dbReference type="Proteomes" id="UP000002748"/>
    </source>
</evidence>
<name>J6F8N2_TRIAS</name>
<comment type="caution">
    <text evidence="2">The sequence shown here is derived from an EMBL/GenBank/DDBJ whole genome shotgun (WGS) entry which is preliminary data.</text>
</comment>
<reference evidence="2 3" key="1">
    <citation type="journal article" date="2012" name="Eukaryot. Cell">
        <title>Draft genome sequence of CBS 2479, the standard type strain of Trichosporon asahii.</title>
        <authorList>
            <person name="Yang R.Y."/>
            <person name="Li H.T."/>
            <person name="Zhu H."/>
            <person name="Zhou G.P."/>
            <person name="Wang M."/>
            <person name="Wang L."/>
        </authorList>
    </citation>
    <scope>NUCLEOTIDE SEQUENCE [LARGE SCALE GENOMIC DNA]</scope>
    <source>
        <strain evidence="3">ATCC 90039 / CBS 2479 / JCM 2466 / KCTC 7840 / NCYC 2677 / UAMH 7654</strain>
    </source>
</reference>
<feature type="compositionally biased region" description="Low complexity" evidence="1">
    <location>
        <begin position="234"/>
        <end position="243"/>
    </location>
</feature>
<proteinExistence type="predicted"/>
<protein>
    <submittedName>
        <fullName evidence="2">Uncharacterized protein</fullName>
    </submittedName>
</protein>
<dbReference type="OrthoDB" id="2564062at2759"/>
<dbReference type="Proteomes" id="UP000002748">
    <property type="component" value="Unassembled WGS sequence"/>
</dbReference>
<feature type="region of interest" description="Disordered" evidence="1">
    <location>
        <begin position="1"/>
        <end position="22"/>
    </location>
</feature>